<evidence type="ECO:0008006" key="9">
    <source>
        <dbReference type="Google" id="ProtNLM"/>
    </source>
</evidence>
<keyword evidence="3" id="KW-0540">Nuclease</keyword>
<proteinExistence type="inferred from homology"/>
<dbReference type="EMBL" id="CP007201">
    <property type="protein sequence ID" value="AHJ11901.1"/>
    <property type="molecule type" value="Genomic_DNA"/>
</dbReference>
<dbReference type="PANTHER" id="PTHR34139:SF1">
    <property type="entry name" value="RNASE MJ1380-RELATED"/>
    <property type="match status" value="1"/>
</dbReference>
<dbReference type="PANTHER" id="PTHR34139">
    <property type="entry name" value="UPF0331 PROTEIN MJ0127"/>
    <property type="match status" value="1"/>
</dbReference>
<dbReference type="RefSeq" id="WP_025343810.1">
    <property type="nucleotide sequence ID" value="NZ_CP007201.1"/>
</dbReference>
<evidence type="ECO:0000256" key="2">
    <source>
        <dbReference type="ARBA" id="ARBA00022649"/>
    </source>
</evidence>
<sequence length="117" mass="13955">MSKRDLRLFIYDIKESVEAILSYVDGITLEVFMHDRKTYSAVIREFEIIGEATKHLPDTLTQHYTDVAWRDVKDFRNLLIHEYFGIDHRIVWNTILYDLPKLKIIIEQIIIETQTKS</sequence>
<dbReference type="InterPro" id="IPR008201">
    <property type="entry name" value="HepT-like"/>
</dbReference>
<evidence type="ECO:0000313" key="7">
    <source>
        <dbReference type="EMBL" id="AHJ11901.1"/>
    </source>
</evidence>
<dbReference type="Proteomes" id="UP000019322">
    <property type="component" value="Chromosome"/>
</dbReference>
<dbReference type="GO" id="GO:0004540">
    <property type="term" value="F:RNA nuclease activity"/>
    <property type="evidence" value="ECO:0007669"/>
    <property type="project" value="InterPro"/>
</dbReference>
<comment type="similarity">
    <text evidence="6">Belongs to the HepT RNase toxin family.</text>
</comment>
<keyword evidence="5" id="KW-0378">Hydrolase</keyword>
<name>A0AA86AJN2_SULMK</name>
<evidence type="ECO:0000256" key="1">
    <source>
        <dbReference type="ARBA" id="ARBA00022553"/>
    </source>
</evidence>
<protein>
    <recommendedName>
        <fullName evidence="9">DUF86 domain-containing protein</fullName>
    </recommendedName>
</protein>
<keyword evidence="4" id="KW-0547">Nucleotide-binding</keyword>
<dbReference type="GO" id="GO:0110001">
    <property type="term" value="C:toxin-antitoxin complex"/>
    <property type="evidence" value="ECO:0007669"/>
    <property type="project" value="InterPro"/>
</dbReference>
<dbReference type="KEGG" id="smul:SMUL_0626"/>
<accession>A0AA86AJN2</accession>
<dbReference type="GO" id="GO:0000166">
    <property type="term" value="F:nucleotide binding"/>
    <property type="evidence" value="ECO:0007669"/>
    <property type="project" value="UniProtKB-KW"/>
</dbReference>
<evidence type="ECO:0000256" key="3">
    <source>
        <dbReference type="ARBA" id="ARBA00022722"/>
    </source>
</evidence>
<gene>
    <name evidence="7" type="ORF">SMUL_0626</name>
</gene>
<keyword evidence="2" id="KW-1277">Toxin-antitoxin system</keyword>
<dbReference type="AlphaFoldDB" id="A0AA86AJN2"/>
<dbReference type="InterPro" id="IPR051813">
    <property type="entry name" value="HepT_RNase_toxin"/>
</dbReference>
<evidence type="ECO:0000313" key="8">
    <source>
        <dbReference type="Proteomes" id="UP000019322"/>
    </source>
</evidence>
<dbReference type="InterPro" id="IPR037038">
    <property type="entry name" value="HepT-like_sf"/>
</dbReference>
<evidence type="ECO:0000256" key="5">
    <source>
        <dbReference type="ARBA" id="ARBA00022801"/>
    </source>
</evidence>
<dbReference type="GO" id="GO:0016787">
    <property type="term" value="F:hydrolase activity"/>
    <property type="evidence" value="ECO:0007669"/>
    <property type="project" value="UniProtKB-KW"/>
</dbReference>
<keyword evidence="1" id="KW-0597">Phosphoprotein</keyword>
<evidence type="ECO:0000256" key="6">
    <source>
        <dbReference type="ARBA" id="ARBA00024207"/>
    </source>
</evidence>
<evidence type="ECO:0000256" key="4">
    <source>
        <dbReference type="ARBA" id="ARBA00022741"/>
    </source>
</evidence>
<dbReference type="Gene3D" id="1.20.120.580">
    <property type="entry name" value="bsu32300-like"/>
    <property type="match status" value="1"/>
</dbReference>
<reference evidence="7 8" key="1">
    <citation type="journal article" date="2014" name="Environ. Microbiol.">
        <title>Insights into organohalide respiration and the versatile catabolism of Sulfurospirillum multivorans gained from comparative genomics and physiological studies.</title>
        <authorList>
            <person name="Goris T."/>
            <person name="Schubert T."/>
            <person name="Gadkari J."/>
            <person name="Wubet T."/>
            <person name="Tarkka M."/>
            <person name="Buscot F."/>
            <person name="Adrian L."/>
            <person name="Diekert G."/>
        </authorList>
    </citation>
    <scope>NUCLEOTIDE SEQUENCE [LARGE SCALE GENOMIC DNA]</scope>
    <source>
        <strain evidence="8">DM 12446 / JCM 15788 / NBRC 109480</strain>
    </source>
</reference>
<organism evidence="7 8">
    <name type="scientific">Sulfurospirillum multivorans (strain DM 12446 / JCM 15788 / NBRC 109480)</name>
    <dbReference type="NCBI Taxonomy" id="1150621"/>
    <lineage>
        <taxon>Bacteria</taxon>
        <taxon>Pseudomonadati</taxon>
        <taxon>Campylobacterota</taxon>
        <taxon>Epsilonproteobacteria</taxon>
        <taxon>Campylobacterales</taxon>
        <taxon>Sulfurospirillaceae</taxon>
        <taxon>Sulfurospirillum</taxon>
    </lineage>
</organism>
<dbReference type="Pfam" id="PF01934">
    <property type="entry name" value="HepT-like"/>
    <property type="match status" value="1"/>
</dbReference>